<proteinExistence type="inferred from homology"/>
<feature type="non-terminal residue" evidence="6">
    <location>
        <position position="1"/>
    </location>
</feature>
<sequence length="119" mass="13924">MNPALRTLKDTIRKNMRQKLATLSPEEISRQSVIVTDKLLAMPVFKESQNVSVYISMHGEICTRDIIRILLDQKKSCYVPRCKGKDMDMVKIDSWEDFLALPKNNWNIPEPRFDEVREN</sequence>
<evidence type="ECO:0000256" key="4">
    <source>
        <dbReference type="ARBA" id="ARBA00036539"/>
    </source>
</evidence>
<evidence type="ECO:0000313" key="6">
    <source>
        <dbReference type="EMBL" id="KAF9947028.1"/>
    </source>
</evidence>
<comment type="caution">
    <text evidence="6">The sequence shown here is derived from an EMBL/GenBank/DDBJ whole genome shotgun (WGS) entry which is preliminary data.</text>
</comment>
<evidence type="ECO:0000256" key="3">
    <source>
        <dbReference type="ARBA" id="ARBA00022840"/>
    </source>
</evidence>
<evidence type="ECO:0000256" key="1">
    <source>
        <dbReference type="ARBA" id="ARBA00010638"/>
    </source>
</evidence>
<dbReference type="AlphaFoldDB" id="A0A9P6ITD9"/>
<dbReference type="GO" id="GO:0005739">
    <property type="term" value="C:mitochondrion"/>
    <property type="evidence" value="ECO:0007669"/>
    <property type="project" value="TreeGrafter"/>
</dbReference>
<keyword evidence="2" id="KW-0547">Nucleotide-binding</keyword>
<dbReference type="InterPro" id="IPR037171">
    <property type="entry name" value="NagB/RpiA_transferase-like"/>
</dbReference>
<accession>A0A9P6ITD9</accession>
<organism evidence="6 7">
    <name type="scientific">Modicella reniformis</name>
    <dbReference type="NCBI Taxonomy" id="1440133"/>
    <lineage>
        <taxon>Eukaryota</taxon>
        <taxon>Fungi</taxon>
        <taxon>Fungi incertae sedis</taxon>
        <taxon>Mucoromycota</taxon>
        <taxon>Mortierellomycotina</taxon>
        <taxon>Mortierellomycetes</taxon>
        <taxon>Mortierellales</taxon>
        <taxon>Mortierellaceae</taxon>
        <taxon>Modicella</taxon>
    </lineage>
</organism>
<dbReference type="GO" id="GO:0030272">
    <property type="term" value="F:5-formyltetrahydrofolate cyclo-ligase activity"/>
    <property type="evidence" value="ECO:0007669"/>
    <property type="project" value="UniProtKB-EC"/>
</dbReference>
<dbReference type="EC" id="6.3.3.2" evidence="5"/>
<dbReference type="OrthoDB" id="2015992at2759"/>
<dbReference type="Pfam" id="PF01812">
    <property type="entry name" value="5-FTHF_cyc-lig"/>
    <property type="match status" value="1"/>
</dbReference>
<dbReference type="PANTHER" id="PTHR23407">
    <property type="entry name" value="ATPASE INHIBITOR/5-FORMYLTETRAHYDROFOLATE CYCLO-LIGASE"/>
    <property type="match status" value="1"/>
</dbReference>
<protein>
    <recommendedName>
        <fullName evidence="5">5-formyltetrahydrofolate cyclo-ligase</fullName>
        <ecNumber evidence="5">6.3.3.2</ecNumber>
    </recommendedName>
</protein>
<evidence type="ECO:0000256" key="5">
    <source>
        <dbReference type="ARBA" id="ARBA00038966"/>
    </source>
</evidence>
<dbReference type="SUPFAM" id="SSF100950">
    <property type="entry name" value="NagB/RpiA/CoA transferase-like"/>
    <property type="match status" value="1"/>
</dbReference>
<reference evidence="6" key="1">
    <citation type="journal article" date="2020" name="Fungal Divers.">
        <title>Resolving the Mortierellaceae phylogeny through synthesis of multi-gene phylogenetics and phylogenomics.</title>
        <authorList>
            <person name="Vandepol N."/>
            <person name="Liber J."/>
            <person name="Desiro A."/>
            <person name="Na H."/>
            <person name="Kennedy M."/>
            <person name="Barry K."/>
            <person name="Grigoriev I.V."/>
            <person name="Miller A.N."/>
            <person name="O'Donnell K."/>
            <person name="Stajich J.E."/>
            <person name="Bonito G."/>
        </authorList>
    </citation>
    <scope>NUCLEOTIDE SEQUENCE</scope>
    <source>
        <strain evidence="6">MES-2147</strain>
    </source>
</reference>
<name>A0A9P6ITD9_9FUNG</name>
<evidence type="ECO:0000313" key="7">
    <source>
        <dbReference type="Proteomes" id="UP000749646"/>
    </source>
</evidence>
<dbReference type="GO" id="GO:0009396">
    <property type="term" value="P:folic acid-containing compound biosynthetic process"/>
    <property type="evidence" value="ECO:0007669"/>
    <property type="project" value="TreeGrafter"/>
</dbReference>
<dbReference type="Gene3D" id="3.40.50.10420">
    <property type="entry name" value="NagB/RpiA/CoA transferase-like"/>
    <property type="match status" value="1"/>
</dbReference>
<comment type="catalytic activity">
    <reaction evidence="4">
        <text>(6S)-5-formyl-5,6,7,8-tetrahydrofolate + ATP = (6R)-5,10-methenyltetrahydrofolate + ADP + phosphate</text>
        <dbReference type="Rhea" id="RHEA:10488"/>
        <dbReference type="ChEBI" id="CHEBI:30616"/>
        <dbReference type="ChEBI" id="CHEBI:43474"/>
        <dbReference type="ChEBI" id="CHEBI:57455"/>
        <dbReference type="ChEBI" id="CHEBI:57457"/>
        <dbReference type="ChEBI" id="CHEBI:456216"/>
        <dbReference type="EC" id="6.3.3.2"/>
    </reaction>
</comment>
<dbReference type="PANTHER" id="PTHR23407:SF1">
    <property type="entry name" value="5-FORMYLTETRAHYDROFOLATE CYCLO-LIGASE"/>
    <property type="match status" value="1"/>
</dbReference>
<dbReference type="InterPro" id="IPR002698">
    <property type="entry name" value="FTHF_cligase"/>
</dbReference>
<comment type="similarity">
    <text evidence="1">Belongs to the 5-formyltetrahydrofolate cyclo-ligase family.</text>
</comment>
<gene>
    <name evidence="6" type="ORF">BGZ65_009198</name>
</gene>
<evidence type="ECO:0000256" key="2">
    <source>
        <dbReference type="ARBA" id="ARBA00022741"/>
    </source>
</evidence>
<keyword evidence="3" id="KW-0067">ATP-binding</keyword>
<keyword evidence="7" id="KW-1185">Reference proteome</keyword>
<dbReference type="Proteomes" id="UP000749646">
    <property type="component" value="Unassembled WGS sequence"/>
</dbReference>
<dbReference type="InterPro" id="IPR024185">
    <property type="entry name" value="FTHF_cligase-like_sf"/>
</dbReference>
<dbReference type="GO" id="GO:0035999">
    <property type="term" value="P:tetrahydrofolate interconversion"/>
    <property type="evidence" value="ECO:0007669"/>
    <property type="project" value="TreeGrafter"/>
</dbReference>
<dbReference type="GO" id="GO:0005524">
    <property type="term" value="F:ATP binding"/>
    <property type="evidence" value="ECO:0007669"/>
    <property type="project" value="UniProtKB-KW"/>
</dbReference>
<dbReference type="EMBL" id="JAAAHW010007649">
    <property type="protein sequence ID" value="KAF9947028.1"/>
    <property type="molecule type" value="Genomic_DNA"/>
</dbReference>